<dbReference type="Gene3D" id="3.40.50.1110">
    <property type="entry name" value="SGNH hydrolase"/>
    <property type="match status" value="1"/>
</dbReference>
<dbReference type="PANTHER" id="PTHR37834:SF2">
    <property type="entry name" value="ESTERASE, SGNH HYDROLASE-TYPE"/>
    <property type="match status" value="1"/>
</dbReference>
<reference evidence="3 4" key="1">
    <citation type="submission" date="2019-08" db="EMBL/GenBank/DDBJ databases">
        <title>In-depth cultivation of the pig gut microbiome towards novel bacterial diversity and tailored functional studies.</title>
        <authorList>
            <person name="Wylensek D."/>
            <person name="Hitch T.C.A."/>
            <person name="Clavel T."/>
        </authorList>
    </citation>
    <scope>NUCLEOTIDE SEQUENCE [LARGE SCALE GENOMIC DNA]</scope>
    <source>
        <strain evidence="3 4">LKV-178-WT-2A</strain>
    </source>
</reference>
<dbReference type="InterPro" id="IPR037461">
    <property type="entry name" value="CtCE2-like_dom"/>
</dbReference>
<comment type="caution">
    <text evidence="3">The sequence shown here is derived from an EMBL/GenBank/DDBJ whole genome shotgun (WGS) entry which is preliminary data.</text>
</comment>
<evidence type="ECO:0000259" key="2">
    <source>
        <dbReference type="Pfam" id="PF17996"/>
    </source>
</evidence>
<name>A0A7K0KF87_9BACT</name>
<dbReference type="PANTHER" id="PTHR37834">
    <property type="entry name" value="GDSL-LIKE LIPASE/ACYLHYDROLASE DOMAIN PROTEIN (AFU_ORTHOLOGUE AFUA_2G00620)"/>
    <property type="match status" value="1"/>
</dbReference>
<proteinExistence type="predicted"/>
<keyword evidence="1" id="KW-0732">Signal</keyword>
<dbReference type="InterPro" id="IPR052762">
    <property type="entry name" value="PCW_deacetylase/CE"/>
</dbReference>
<evidence type="ECO:0000313" key="4">
    <source>
        <dbReference type="Proteomes" id="UP000438914"/>
    </source>
</evidence>
<dbReference type="InterPro" id="IPR001087">
    <property type="entry name" value="GDSL"/>
</dbReference>
<organism evidence="3 4">
    <name type="scientific">Hallella mizrahii</name>
    <dbReference type="NCBI Taxonomy" id="2606637"/>
    <lineage>
        <taxon>Bacteria</taxon>
        <taxon>Pseudomonadati</taxon>
        <taxon>Bacteroidota</taxon>
        <taxon>Bacteroidia</taxon>
        <taxon>Bacteroidales</taxon>
        <taxon>Prevotellaceae</taxon>
        <taxon>Hallella</taxon>
    </lineage>
</organism>
<feature type="signal peptide" evidence="1">
    <location>
        <begin position="1"/>
        <end position="19"/>
    </location>
</feature>
<dbReference type="InterPro" id="IPR040794">
    <property type="entry name" value="CE2_N"/>
</dbReference>
<dbReference type="InterPro" id="IPR036514">
    <property type="entry name" value="SGNH_hydro_sf"/>
</dbReference>
<dbReference type="Gene3D" id="2.60.120.260">
    <property type="entry name" value="Galactose-binding domain-like"/>
    <property type="match status" value="1"/>
</dbReference>
<dbReference type="GO" id="GO:0052689">
    <property type="term" value="F:carboxylic ester hydrolase activity"/>
    <property type="evidence" value="ECO:0007669"/>
    <property type="project" value="InterPro"/>
</dbReference>
<evidence type="ECO:0000256" key="1">
    <source>
        <dbReference type="SAM" id="SignalP"/>
    </source>
</evidence>
<dbReference type="Proteomes" id="UP000438914">
    <property type="component" value="Unassembled WGS sequence"/>
</dbReference>
<feature type="domain" description="Carbohydrate esterase 2 N-terminal" evidence="2">
    <location>
        <begin position="40"/>
        <end position="144"/>
    </location>
</feature>
<keyword evidence="3" id="KW-0378">Hydrolase</keyword>
<evidence type="ECO:0000313" key="3">
    <source>
        <dbReference type="EMBL" id="MST84524.1"/>
    </source>
</evidence>
<dbReference type="AlphaFoldDB" id="A0A7K0KF87"/>
<dbReference type="Pfam" id="PF17996">
    <property type="entry name" value="CE2_N"/>
    <property type="match status" value="1"/>
</dbReference>
<feature type="chain" id="PRO_5029628689" evidence="1">
    <location>
        <begin position="20"/>
        <end position="366"/>
    </location>
</feature>
<protein>
    <submittedName>
        <fullName evidence="3">SGNH/GDSL hydrolase family protein</fullName>
    </submittedName>
</protein>
<dbReference type="SUPFAM" id="SSF52266">
    <property type="entry name" value="SGNH hydrolase"/>
    <property type="match status" value="1"/>
</dbReference>
<gene>
    <name evidence="3" type="ORF">FYJ73_07545</name>
</gene>
<accession>A0A7K0KF87</accession>
<dbReference type="Pfam" id="PF00657">
    <property type="entry name" value="Lipase_GDSL"/>
    <property type="match status" value="1"/>
</dbReference>
<dbReference type="CDD" id="cd01831">
    <property type="entry name" value="Endoglucanase_E_like"/>
    <property type="match status" value="1"/>
</dbReference>
<dbReference type="PROSITE" id="PS51257">
    <property type="entry name" value="PROKAR_LIPOPROTEIN"/>
    <property type="match status" value="1"/>
</dbReference>
<keyword evidence="4" id="KW-1185">Reference proteome</keyword>
<sequence>MKKILFAIIAMLTFSSACRAVHTLPVEGVWVKPSNPLIQYIGRINDSNPDQPTFNWPGIEIRARFQGTSLRMVAKPKSGYFMCSIDNATPFKVAFNSERDSVAQLATALSQGEHSVRMMYTIEGLDRHAIFRGFVLDKGCKLVTPDPLPKRKIEFIGNSITCGYGVEDTLGDDHYLDETENHWLSYATLTSDALGAQHFSISRSGIGAYRNYGGPATGSPDAMPQMYDLTLYHDSTQLWNFKRWTPDVVCINLGTNDFSAPAYDAALYEKSYLGLVRHVRNCYPQAFIVLMSGPMLQEKTNAIVKKALDNIKKTLNKKGDKRILRFDFTPQDGSLGYGADYHPSKAQHQKMAEELTKFLKENIFKQ</sequence>
<dbReference type="EMBL" id="VUNG01000016">
    <property type="protein sequence ID" value="MST84524.1"/>
    <property type="molecule type" value="Genomic_DNA"/>
</dbReference>
<dbReference type="RefSeq" id="WP_154534111.1">
    <property type="nucleotide sequence ID" value="NZ_VUNG01000016.1"/>
</dbReference>